<organism evidence="1 2">
    <name type="scientific">Cocleimonas flava</name>
    <dbReference type="NCBI Taxonomy" id="634765"/>
    <lineage>
        <taxon>Bacteria</taxon>
        <taxon>Pseudomonadati</taxon>
        <taxon>Pseudomonadota</taxon>
        <taxon>Gammaproteobacteria</taxon>
        <taxon>Thiotrichales</taxon>
        <taxon>Thiotrichaceae</taxon>
        <taxon>Cocleimonas</taxon>
    </lineage>
</organism>
<dbReference type="RefSeq" id="WP_131906995.1">
    <property type="nucleotide sequence ID" value="NZ_BAAAFU010000001.1"/>
</dbReference>
<comment type="caution">
    <text evidence="1">The sequence shown here is derived from an EMBL/GenBank/DDBJ whole genome shotgun (WGS) entry which is preliminary data.</text>
</comment>
<evidence type="ECO:0000313" key="1">
    <source>
        <dbReference type="EMBL" id="TCJ85296.1"/>
    </source>
</evidence>
<protein>
    <submittedName>
        <fullName evidence="1">Uncharacterized protein</fullName>
    </submittedName>
</protein>
<reference evidence="1 2" key="1">
    <citation type="submission" date="2019-03" db="EMBL/GenBank/DDBJ databases">
        <title>Genomic Encyclopedia of Type Strains, Phase IV (KMG-IV): sequencing the most valuable type-strain genomes for metagenomic binning, comparative biology and taxonomic classification.</title>
        <authorList>
            <person name="Goeker M."/>
        </authorList>
    </citation>
    <scope>NUCLEOTIDE SEQUENCE [LARGE SCALE GENOMIC DNA]</scope>
    <source>
        <strain evidence="1 2">DSM 24830</strain>
    </source>
</reference>
<sequence length="381" mass="43123">MDSIFLLTIGFIFLGALLSNVLKWSNKDRVLKDLQGFHSTIEMQSGKKVWGKTNIYSNGMELHFSRSASNALGNPINSFIFYGVDIDKIRTIFRNHGELSEKNQLKRAKEVARVSNPDFLHRSSRKLRIFFNVFNDAIGEALNVFLSRMKGSGGVLSTQGDYIKKMGTTALSSSGNEYDPILESYINKRVSVNLEDEHGHSEYCGYLKEYSSAWMSVLNCSVTHAHKIDLDDLTRLSLQRDLDFQYTLYEVKPGEYALDVKIDAYGEEPMKLIGVKGGDDDKDVAENTRNYQHRLNKTLKQGESLSFTLNNLPTETLIDVDPTLLPLSIEMVSEVRREGELPEAYFTHQKLLPELKLEIESTHIADVYLPRTIAIVRHSAG</sequence>
<accession>A0A4R1EUC7</accession>
<dbReference type="Proteomes" id="UP000294887">
    <property type="component" value="Unassembled WGS sequence"/>
</dbReference>
<name>A0A4R1EUC7_9GAMM</name>
<gene>
    <name evidence="1" type="ORF">EV695_3266</name>
</gene>
<dbReference type="OrthoDB" id="43943at2"/>
<dbReference type="AlphaFoldDB" id="A0A4R1EUC7"/>
<proteinExistence type="predicted"/>
<keyword evidence="2" id="KW-1185">Reference proteome</keyword>
<dbReference type="EMBL" id="SMFQ01000004">
    <property type="protein sequence ID" value="TCJ85296.1"/>
    <property type="molecule type" value="Genomic_DNA"/>
</dbReference>
<evidence type="ECO:0000313" key="2">
    <source>
        <dbReference type="Proteomes" id="UP000294887"/>
    </source>
</evidence>